<dbReference type="EMBL" id="GL440936">
    <property type="protein sequence ID" value="EFN65235.1"/>
    <property type="molecule type" value="Genomic_DNA"/>
</dbReference>
<dbReference type="Pfam" id="PF05699">
    <property type="entry name" value="Dimer_Tnp_hAT"/>
    <property type="match status" value="1"/>
</dbReference>
<dbReference type="InterPro" id="IPR008906">
    <property type="entry name" value="HATC_C_dom"/>
</dbReference>
<protein>
    <recommendedName>
        <fullName evidence="1">HAT C-terminal dimerisation domain-containing protein</fullName>
    </recommendedName>
</protein>
<dbReference type="GO" id="GO:0046983">
    <property type="term" value="F:protein dimerization activity"/>
    <property type="evidence" value="ECO:0007669"/>
    <property type="project" value="InterPro"/>
</dbReference>
<dbReference type="InterPro" id="IPR012337">
    <property type="entry name" value="RNaseH-like_sf"/>
</dbReference>
<feature type="non-terminal residue" evidence="2">
    <location>
        <position position="1"/>
    </location>
</feature>
<feature type="non-terminal residue" evidence="2">
    <location>
        <position position="58"/>
    </location>
</feature>
<sequence length="58" mass="6653">WSKKIRFIFPTLSKMARDMLNSIVSSVSVERFFSIGTLTVSKNRTRLQSKSLKALMCI</sequence>
<evidence type="ECO:0000313" key="2">
    <source>
        <dbReference type="EMBL" id="EFN65235.1"/>
    </source>
</evidence>
<evidence type="ECO:0000259" key="1">
    <source>
        <dbReference type="Pfam" id="PF05699"/>
    </source>
</evidence>
<accession>E2AMW1</accession>
<proteinExistence type="predicted"/>
<dbReference type="Proteomes" id="UP000000311">
    <property type="component" value="Unassembled WGS sequence"/>
</dbReference>
<dbReference type="OMA" id="ALMCINS"/>
<evidence type="ECO:0000313" key="3">
    <source>
        <dbReference type="Proteomes" id="UP000000311"/>
    </source>
</evidence>
<name>E2AMW1_CAMFO</name>
<organism evidence="3">
    <name type="scientific">Camponotus floridanus</name>
    <name type="common">Florida carpenter ant</name>
    <dbReference type="NCBI Taxonomy" id="104421"/>
    <lineage>
        <taxon>Eukaryota</taxon>
        <taxon>Metazoa</taxon>
        <taxon>Ecdysozoa</taxon>
        <taxon>Arthropoda</taxon>
        <taxon>Hexapoda</taxon>
        <taxon>Insecta</taxon>
        <taxon>Pterygota</taxon>
        <taxon>Neoptera</taxon>
        <taxon>Endopterygota</taxon>
        <taxon>Hymenoptera</taxon>
        <taxon>Apocrita</taxon>
        <taxon>Aculeata</taxon>
        <taxon>Formicoidea</taxon>
        <taxon>Formicidae</taxon>
        <taxon>Formicinae</taxon>
        <taxon>Camponotus</taxon>
    </lineage>
</organism>
<reference evidence="2 3" key="1">
    <citation type="journal article" date="2010" name="Science">
        <title>Genomic comparison of the ants Camponotus floridanus and Harpegnathos saltator.</title>
        <authorList>
            <person name="Bonasio R."/>
            <person name="Zhang G."/>
            <person name="Ye C."/>
            <person name="Mutti N.S."/>
            <person name="Fang X."/>
            <person name="Qin N."/>
            <person name="Donahue G."/>
            <person name="Yang P."/>
            <person name="Li Q."/>
            <person name="Li C."/>
            <person name="Zhang P."/>
            <person name="Huang Z."/>
            <person name="Berger S.L."/>
            <person name="Reinberg D."/>
            <person name="Wang J."/>
            <person name="Liebig J."/>
        </authorList>
    </citation>
    <scope>NUCLEOTIDE SEQUENCE [LARGE SCALE GENOMIC DNA]</scope>
    <source>
        <strain evidence="3">C129</strain>
    </source>
</reference>
<feature type="domain" description="HAT C-terminal dimerisation" evidence="1">
    <location>
        <begin position="6"/>
        <end position="58"/>
    </location>
</feature>
<keyword evidence="3" id="KW-1185">Reference proteome</keyword>
<gene>
    <name evidence="2" type="ORF">EAG_01860</name>
</gene>
<dbReference type="InParanoid" id="E2AMW1"/>
<dbReference type="SUPFAM" id="SSF53098">
    <property type="entry name" value="Ribonuclease H-like"/>
    <property type="match status" value="1"/>
</dbReference>
<dbReference type="AlphaFoldDB" id="E2AMW1"/>